<reference evidence="3" key="1">
    <citation type="submission" date="2016-11" db="EMBL/GenBank/DDBJ databases">
        <title>Complete Genome Sequence of alachlor-degrading Sphingomonas sp. strain JJ-A5.</title>
        <authorList>
            <person name="Lee H."/>
            <person name="Ka J.-O."/>
        </authorList>
    </citation>
    <scope>NUCLEOTIDE SEQUENCE [LARGE SCALE GENOMIC DNA]</scope>
    <source>
        <strain evidence="3">JJ-A5</strain>
    </source>
</reference>
<gene>
    <name evidence="1" type="ORF">BSL82_09400</name>
    <name evidence="2" type="ORF">BSL82_15805</name>
</gene>
<dbReference type="EMBL" id="CP018221">
    <property type="protein sequence ID" value="API59495.1"/>
    <property type="molecule type" value="Genomic_DNA"/>
</dbReference>
<proteinExistence type="predicted"/>
<dbReference type="AlphaFoldDB" id="A0A1L3ZY82"/>
<keyword evidence="3" id="KW-1185">Reference proteome</keyword>
<reference evidence="2" key="2">
    <citation type="journal article" date="2018" name="J. Microbiol.">
        <title>Tardibacter chloracetimidivorans gen. nov., sp. nov., a novel member of the family Sphingomonadaceae isolated from an agricultural soil from Jeju Island in Republic of Korea.</title>
        <authorList>
            <person name="Lee H."/>
            <person name="Kim D.U."/>
            <person name="Park S."/>
            <person name="Yoon J.H."/>
            <person name="Ahn J.H."/>
            <person name="Ka J.O."/>
        </authorList>
    </citation>
    <scope>NUCLEOTIDE SEQUENCE</scope>
    <source>
        <strain evidence="2">JJ-A5</strain>
    </source>
</reference>
<dbReference type="STRING" id="1921510.BSL82_09400"/>
<protein>
    <submittedName>
        <fullName evidence="2">Uncharacterized protein</fullName>
    </submittedName>
</protein>
<evidence type="ECO:0000313" key="1">
    <source>
        <dbReference type="EMBL" id="API59495.1"/>
    </source>
</evidence>
<dbReference type="EMBL" id="CP018221">
    <property type="protein sequence ID" value="API60570.1"/>
    <property type="molecule type" value="Genomic_DNA"/>
</dbReference>
<dbReference type="Proteomes" id="UP000182063">
    <property type="component" value="Chromosome"/>
</dbReference>
<sequence>MNEDTESAFRFAPDADGSTNMAHDQASTILAVCVVHQQNAGFKNYIDLRRVECPSCSAAGFNTGWGYWLFACGAEILSDGEVGAGCQHTQPSGPSGGDQHE</sequence>
<dbReference type="KEGG" id="sphj:BSL82_15805"/>
<dbReference type="KEGG" id="sphj:BSL82_09400"/>
<name>A0A1L3ZY82_9SPHN</name>
<dbReference type="OrthoDB" id="8481592at2"/>
<evidence type="ECO:0000313" key="3">
    <source>
        <dbReference type="Proteomes" id="UP000182063"/>
    </source>
</evidence>
<organism evidence="2 3">
    <name type="scientific">Tardibacter chloracetimidivorans</name>
    <dbReference type="NCBI Taxonomy" id="1921510"/>
    <lineage>
        <taxon>Bacteria</taxon>
        <taxon>Pseudomonadati</taxon>
        <taxon>Pseudomonadota</taxon>
        <taxon>Alphaproteobacteria</taxon>
        <taxon>Sphingomonadales</taxon>
        <taxon>Sphingomonadaceae</taxon>
        <taxon>Tardibacter</taxon>
    </lineage>
</organism>
<accession>A0A1L3ZY82</accession>
<evidence type="ECO:0000313" key="2">
    <source>
        <dbReference type="EMBL" id="API60570.1"/>
    </source>
</evidence>